<dbReference type="AlphaFoldDB" id="A0A975A397"/>
<dbReference type="PROSITE" id="PS00362">
    <property type="entry name" value="RIBOSOMAL_S15"/>
    <property type="match status" value="1"/>
</dbReference>
<comment type="similarity">
    <text evidence="3 4">Belongs to the universal ribosomal protein uS15 family.</text>
</comment>
<dbReference type="Gene3D" id="1.10.287.10">
    <property type="entry name" value="S15/NS1, RNA-binding"/>
    <property type="match status" value="1"/>
</dbReference>
<dbReference type="InterPro" id="IPR005290">
    <property type="entry name" value="Ribosomal_uS15_bac-type"/>
</dbReference>
<evidence type="ECO:0000256" key="5">
    <source>
        <dbReference type="RuleBase" id="RU004524"/>
    </source>
</evidence>
<comment type="function">
    <text evidence="3">Forms an intersubunit bridge (bridge B4) with the 23S rRNA of the 50S subunit in the ribosome.</text>
</comment>
<keyword evidence="2 3" id="KW-0687">Ribonucleoprotein</keyword>
<dbReference type="GO" id="GO:0005840">
    <property type="term" value="C:ribosome"/>
    <property type="evidence" value="ECO:0007669"/>
    <property type="project" value="UniProtKB-KW"/>
</dbReference>
<comment type="subunit">
    <text evidence="3">Part of the 30S ribosomal subunit. Forms a bridge to the 50S subunit in the 70S ribosome, contacting the 23S rRNA.</text>
</comment>
<dbReference type="EMBL" id="CP024850">
    <property type="protein sequence ID" value="QSF25251.1"/>
    <property type="molecule type" value="Genomic_DNA"/>
</dbReference>
<dbReference type="InterPro" id="IPR009068">
    <property type="entry name" value="uS15_NS1_RNA-bd_sf"/>
</dbReference>
<dbReference type="GO" id="GO:0006412">
    <property type="term" value="P:translation"/>
    <property type="evidence" value="ECO:0007669"/>
    <property type="project" value="UniProtKB-UniRule"/>
</dbReference>
<dbReference type="SMART" id="SM01387">
    <property type="entry name" value="Ribosomal_S15"/>
    <property type="match status" value="1"/>
</dbReference>
<organism evidence="6 7">
    <name type="scientific">Candidatus Nasuia deltocephalincola</name>
    <dbReference type="NCBI Taxonomy" id="1160784"/>
    <lineage>
        <taxon>Bacteria</taxon>
        <taxon>Pseudomonadati</taxon>
        <taxon>Pseudomonadota</taxon>
        <taxon>Betaproteobacteria</taxon>
        <taxon>Candidatus Nasuia</taxon>
    </lineage>
</organism>
<gene>
    <name evidence="3 6" type="primary">rpsO</name>
    <name evidence="6" type="ORF">CU086_00160</name>
</gene>
<keyword evidence="3 5" id="KW-0694">RNA-binding</keyword>
<dbReference type="PANTHER" id="PTHR23321:SF26">
    <property type="entry name" value="SMALL RIBOSOMAL SUBUNIT PROTEIN US15M"/>
    <property type="match status" value="1"/>
</dbReference>
<dbReference type="InterPro" id="IPR000589">
    <property type="entry name" value="Ribosomal_uS15"/>
</dbReference>
<dbReference type="PANTHER" id="PTHR23321">
    <property type="entry name" value="RIBOSOMAL PROTEIN S15, BACTERIAL AND ORGANELLAR"/>
    <property type="match status" value="1"/>
</dbReference>
<name>A0A975A397_9PROT</name>
<proteinExistence type="inferred from homology"/>
<dbReference type="Pfam" id="PF00312">
    <property type="entry name" value="Ribosomal_S15"/>
    <property type="match status" value="1"/>
</dbReference>
<evidence type="ECO:0000313" key="7">
    <source>
        <dbReference type="Proteomes" id="UP000663075"/>
    </source>
</evidence>
<keyword evidence="3 5" id="KW-0699">rRNA-binding</keyword>
<evidence type="ECO:0000256" key="4">
    <source>
        <dbReference type="RuleBase" id="RU003919"/>
    </source>
</evidence>
<dbReference type="GO" id="GO:0005737">
    <property type="term" value="C:cytoplasm"/>
    <property type="evidence" value="ECO:0007669"/>
    <property type="project" value="UniProtKB-ARBA"/>
</dbReference>
<evidence type="ECO:0000256" key="1">
    <source>
        <dbReference type="ARBA" id="ARBA00022980"/>
    </source>
</evidence>
<dbReference type="Gene3D" id="6.10.250.3130">
    <property type="match status" value="1"/>
</dbReference>
<dbReference type="GO" id="GO:0019843">
    <property type="term" value="F:rRNA binding"/>
    <property type="evidence" value="ECO:0007669"/>
    <property type="project" value="UniProtKB-UniRule"/>
</dbReference>
<keyword evidence="1 3" id="KW-0689">Ribosomal protein</keyword>
<dbReference type="SUPFAM" id="SSF47060">
    <property type="entry name" value="S15/NS1 RNA-binding domain"/>
    <property type="match status" value="1"/>
</dbReference>
<dbReference type="GO" id="GO:1990904">
    <property type="term" value="C:ribonucleoprotein complex"/>
    <property type="evidence" value="ECO:0007669"/>
    <property type="project" value="UniProtKB-KW"/>
</dbReference>
<reference evidence="6" key="1">
    <citation type="submission" date="2017-11" db="EMBL/GenBank/DDBJ databases">
        <authorList>
            <person name="Jian Z."/>
        </authorList>
    </citation>
    <scope>NUCLEOTIDE SEQUENCE [LARGE SCALE GENOMIC DNA]</scope>
    <source>
        <strain evidence="6">YC</strain>
    </source>
</reference>
<evidence type="ECO:0000256" key="2">
    <source>
        <dbReference type="ARBA" id="ARBA00023274"/>
    </source>
</evidence>
<protein>
    <recommendedName>
        <fullName evidence="3">Small ribosomal subunit protein uS15</fullName>
    </recommendedName>
</protein>
<dbReference type="Proteomes" id="UP000663075">
    <property type="component" value="Chromosome"/>
</dbReference>
<comment type="function">
    <text evidence="3 5">One of the primary rRNA binding proteins, it binds directly to 16S rRNA where it helps nucleate assembly of the platform of the 30S subunit by binding and bridging several RNA helices of the 16S rRNA.</text>
</comment>
<evidence type="ECO:0000256" key="3">
    <source>
        <dbReference type="HAMAP-Rule" id="MF_01343"/>
    </source>
</evidence>
<dbReference type="GO" id="GO:0003735">
    <property type="term" value="F:structural constituent of ribosome"/>
    <property type="evidence" value="ECO:0007669"/>
    <property type="project" value="InterPro"/>
</dbReference>
<evidence type="ECO:0000313" key="6">
    <source>
        <dbReference type="EMBL" id="QSF25251.1"/>
    </source>
</evidence>
<sequence length="92" mass="11220">MKNFYYNSDFIKFFLNKYSYNLKDCGSTAIQIMFIDFKIKNLKIHIEKNKKDFSNKNKFLILINKKKKLLNYLKKIDINKYHDIIEDLNKIT</sequence>
<keyword evidence="7" id="KW-1185">Reference proteome</keyword>
<accession>A0A975A397</accession>
<dbReference type="NCBIfam" id="TIGR00952">
    <property type="entry name" value="S15_bact"/>
    <property type="match status" value="1"/>
</dbReference>
<dbReference type="HAMAP" id="MF_01343_B">
    <property type="entry name" value="Ribosomal_uS15_B"/>
    <property type="match status" value="1"/>
</dbReference>